<keyword evidence="1" id="KW-0812">Transmembrane</keyword>
<evidence type="ECO:0000313" key="4">
    <source>
        <dbReference type="EMBL" id="GJT73978.1"/>
    </source>
</evidence>
<accession>A0ABQ5GE62</accession>
<keyword evidence="1" id="KW-0472">Membrane</keyword>
<evidence type="ECO:0000256" key="1">
    <source>
        <dbReference type="SAM" id="Phobius"/>
    </source>
</evidence>
<feature type="domain" description="Retrotransposon gag" evidence="2">
    <location>
        <begin position="513"/>
        <end position="591"/>
    </location>
</feature>
<feature type="domain" description="Reverse transcriptase Ty1/copia-type" evidence="3">
    <location>
        <begin position="901"/>
        <end position="951"/>
    </location>
</feature>
<protein>
    <submittedName>
        <fullName evidence="4">Retrovirus-related pol polyprotein from transposon TNT 1-94</fullName>
    </submittedName>
</protein>
<dbReference type="PANTHER" id="PTHR33223:SF11">
    <property type="entry name" value="ELEMENT PROTEIN, PUTATIVE-RELATED"/>
    <property type="match status" value="1"/>
</dbReference>
<dbReference type="Proteomes" id="UP001151760">
    <property type="component" value="Unassembled WGS sequence"/>
</dbReference>
<keyword evidence="1" id="KW-1133">Transmembrane helix</keyword>
<dbReference type="InterPro" id="IPR013103">
    <property type="entry name" value="RVT_2"/>
</dbReference>
<evidence type="ECO:0000259" key="2">
    <source>
        <dbReference type="Pfam" id="PF03732"/>
    </source>
</evidence>
<dbReference type="EMBL" id="BQNB010018400">
    <property type="protein sequence ID" value="GJT73978.1"/>
    <property type="molecule type" value="Genomic_DNA"/>
</dbReference>
<evidence type="ECO:0000259" key="3">
    <source>
        <dbReference type="Pfam" id="PF07727"/>
    </source>
</evidence>
<dbReference type="Pfam" id="PF03732">
    <property type="entry name" value="Retrotrans_gag"/>
    <property type="match status" value="1"/>
</dbReference>
<reference evidence="4" key="1">
    <citation type="journal article" date="2022" name="Int. J. Mol. Sci.">
        <title>Draft Genome of Tanacetum Coccineum: Genomic Comparison of Closely Related Tanacetum-Family Plants.</title>
        <authorList>
            <person name="Yamashiro T."/>
            <person name="Shiraishi A."/>
            <person name="Nakayama K."/>
            <person name="Satake H."/>
        </authorList>
    </citation>
    <scope>NUCLEOTIDE SEQUENCE</scope>
</reference>
<dbReference type="Pfam" id="PF07727">
    <property type="entry name" value="RVT_2"/>
    <property type="match status" value="1"/>
</dbReference>
<feature type="transmembrane region" description="Helical" evidence="1">
    <location>
        <begin position="978"/>
        <end position="999"/>
    </location>
</feature>
<reference evidence="4" key="2">
    <citation type="submission" date="2022-01" db="EMBL/GenBank/DDBJ databases">
        <authorList>
            <person name="Yamashiro T."/>
            <person name="Shiraishi A."/>
            <person name="Satake H."/>
            <person name="Nakayama K."/>
        </authorList>
    </citation>
    <scope>NUCLEOTIDE SEQUENCE</scope>
</reference>
<keyword evidence="5" id="KW-1185">Reference proteome</keyword>
<dbReference type="InterPro" id="IPR005162">
    <property type="entry name" value="Retrotrans_gag_dom"/>
</dbReference>
<name>A0ABQ5GE62_9ASTR</name>
<gene>
    <name evidence="4" type="ORF">Tco_1033264</name>
</gene>
<organism evidence="4 5">
    <name type="scientific">Tanacetum coccineum</name>
    <dbReference type="NCBI Taxonomy" id="301880"/>
    <lineage>
        <taxon>Eukaryota</taxon>
        <taxon>Viridiplantae</taxon>
        <taxon>Streptophyta</taxon>
        <taxon>Embryophyta</taxon>
        <taxon>Tracheophyta</taxon>
        <taxon>Spermatophyta</taxon>
        <taxon>Magnoliopsida</taxon>
        <taxon>eudicotyledons</taxon>
        <taxon>Gunneridae</taxon>
        <taxon>Pentapetalae</taxon>
        <taxon>asterids</taxon>
        <taxon>campanulids</taxon>
        <taxon>Asterales</taxon>
        <taxon>Asteraceae</taxon>
        <taxon>Asteroideae</taxon>
        <taxon>Anthemideae</taxon>
        <taxon>Anthemidinae</taxon>
        <taxon>Tanacetum</taxon>
    </lineage>
</organism>
<dbReference type="PANTHER" id="PTHR33223">
    <property type="entry name" value="CCHC-TYPE DOMAIN-CONTAINING PROTEIN"/>
    <property type="match status" value="1"/>
</dbReference>
<evidence type="ECO:0000313" key="5">
    <source>
        <dbReference type="Proteomes" id="UP001151760"/>
    </source>
</evidence>
<sequence>MNSQGLESVSIRRIQVIGYGILEFLGVGTTFDIFQNILFPYSLNTAYCLSWIRRIGLVSFVAFGECMHGYAVSSLMDMAYWFAREPKRLMNQSVATPRKKIIALKSTVPKPKSTLKELYEHVSKTCSWWYTNLTPPGYKWEPKSKIGNVKPNVSVPLGTESRTTNILEPEITLGAMFVEQFLGTVRFGNDQFAPILRYGDLVQGNVTIKRVYYVEGLNHNLFSVGQFCDADLEVTFQKSTCYVHDLKGNDLLTGSYETDLYSITLQETTSPNPICLMAKASSSQACLWHLAPPAVVEPFNLEDPFENPPPLPTPMTSSAIPIGSEIERSANSSVMQVGVSSGRERVFQTEYGIRLMLVPRSAKALHVLIPENSQGMRNRPGSQVSCGWIKFGSMSNNARRHFKTLSLDELKSPDFNLLSNQEYSEEEVAKTMAETMEQYMSKTRADYGSGVARPKIKDKDNFELKGQFLKELRTNTFSGSDHEDANEHIEKVLEIMDLFHIPNTTIDQVMLRAFPMSLTEPASRWLRNKLIGSITTWEDMKNKFLSKYCPPARTTKKIEEINNFQQELGENLYQAWERFKELLTKCPQHYLMEMREVVLFDMEFGGMVSTRQIIDQENMGIHGVLFDYSTRSGPSTALKMTVPSTTEEKICKKNDVKARKWDTHVVVWVYGTVEALRARMFYQSTGKEIIIDGSSTVGMTNPKVRMFQLVTKLGHLAREVWWWFLMGDMAEDENQATMALMAFHDSEVLCNMPDLFSTARSSQYGWVPKAHLSDFKEFDGGYVTFGGGANGGRITGKGTIKTDKLDFEDVYFVKELKFNLFKVSQMCDKKNYVLFTDSECLVLSPNFKLPDESQVLLKIPRQNNMYSFDMKNIVPKDGLTCLVAKATSEESMFVARRLWSLARLEAIRIFLAYASYMGFTVYQMDVKSAFLYGKIEEEVYVQQKKKGIFISQNKYVHEILCMMLDEHLYRSMIRSLMYLYRHSMTDIMFAVCACARLIFLAMQSNQNYVATSTTEADCGCCKLLWTSSLDPKPIA</sequence>
<proteinExistence type="predicted"/>
<comment type="caution">
    <text evidence="4">The sequence shown here is derived from an EMBL/GenBank/DDBJ whole genome shotgun (WGS) entry which is preliminary data.</text>
</comment>